<protein>
    <recommendedName>
        <fullName evidence="1">Diels-Alderase N-terminal domain-containing protein</fullName>
    </recommendedName>
</protein>
<dbReference type="InterPro" id="IPR056402">
    <property type="entry name" value="DA_N"/>
</dbReference>
<evidence type="ECO:0000313" key="2">
    <source>
        <dbReference type="EMBL" id="OZJ01438.1"/>
    </source>
</evidence>
<keyword evidence="3" id="KW-1185">Reference proteome</keyword>
<gene>
    <name evidence="2" type="ORF">BZG36_05704</name>
</gene>
<dbReference type="Pfam" id="PF24137">
    <property type="entry name" value="DA_N"/>
    <property type="match status" value="1"/>
</dbReference>
<dbReference type="SUPFAM" id="SSF159245">
    <property type="entry name" value="AttH-like"/>
    <property type="match status" value="1"/>
</dbReference>
<dbReference type="Gene3D" id="2.40.370.10">
    <property type="entry name" value="AttH-like domain"/>
    <property type="match status" value="1"/>
</dbReference>
<reference evidence="2 3" key="1">
    <citation type="journal article" date="2017" name="Mycologia">
        <title>Bifiguratus adelaidae, gen. et sp. nov., a new member of Mucoromycotina in endophytic and soil-dwelling habitats.</title>
        <authorList>
            <person name="Torres-Cruz T.J."/>
            <person name="Billingsley Tobias T.L."/>
            <person name="Almatruk M."/>
            <person name="Hesse C."/>
            <person name="Kuske C.R."/>
            <person name="Desiro A."/>
            <person name="Benucci G.M."/>
            <person name="Bonito G."/>
            <person name="Stajich J.E."/>
            <person name="Dunlap C."/>
            <person name="Arnold A.E."/>
            <person name="Porras-Alfaro A."/>
        </authorList>
    </citation>
    <scope>NUCLEOTIDE SEQUENCE [LARGE SCALE GENOMIC DNA]</scope>
    <source>
        <strain evidence="2 3">AZ0501</strain>
    </source>
</reference>
<dbReference type="AlphaFoldDB" id="A0A261XSU7"/>
<evidence type="ECO:0000313" key="3">
    <source>
        <dbReference type="Proteomes" id="UP000242875"/>
    </source>
</evidence>
<dbReference type="InterPro" id="IPR023374">
    <property type="entry name" value="AttH-like_dom_sf"/>
</dbReference>
<name>A0A261XSU7_9FUNG</name>
<dbReference type="OrthoDB" id="5344254at2759"/>
<proteinExistence type="predicted"/>
<dbReference type="EMBL" id="MVBO01000370">
    <property type="protein sequence ID" value="OZJ01438.1"/>
    <property type="molecule type" value="Genomic_DNA"/>
</dbReference>
<dbReference type="CDD" id="cd22187">
    <property type="entry name" value="asqI-like"/>
    <property type="match status" value="1"/>
</dbReference>
<accession>A0A261XSU7</accession>
<feature type="domain" description="Diels-Alderase N-terminal" evidence="1">
    <location>
        <begin position="132"/>
        <end position="291"/>
    </location>
</feature>
<feature type="non-terminal residue" evidence="2">
    <location>
        <position position="447"/>
    </location>
</feature>
<organism evidence="2 3">
    <name type="scientific">Bifiguratus adelaidae</name>
    <dbReference type="NCBI Taxonomy" id="1938954"/>
    <lineage>
        <taxon>Eukaryota</taxon>
        <taxon>Fungi</taxon>
        <taxon>Fungi incertae sedis</taxon>
        <taxon>Mucoromycota</taxon>
        <taxon>Mucoromycotina</taxon>
        <taxon>Endogonomycetes</taxon>
        <taxon>Endogonales</taxon>
        <taxon>Endogonales incertae sedis</taxon>
        <taxon>Bifiguratus</taxon>
    </lineage>
</organism>
<comment type="caution">
    <text evidence="2">The sequence shown here is derived from an EMBL/GenBank/DDBJ whole genome shotgun (WGS) entry which is preliminary data.</text>
</comment>
<dbReference type="Proteomes" id="UP000242875">
    <property type="component" value="Unassembled WGS sequence"/>
</dbReference>
<sequence>MDSQRMRIWVTLEKMGQFRPKGGKIILVRDWNKIKEKTMELERDPQISFLHTLNLHLDDLDRLMENGIRSAANSTAHKLPEQARAEEVISRVKEDGPHGTTLHDMRRWLENIAKGDIALWEDGFRTEPGGPGTFEWWYFDAVFDDGSTLVTTFMVKDIRNRKGVHQPAGPVVMFELDQADGKHFKRTAHAADGDFSFATERCDVRIGLNTFTGDLHSYHIHVDIDGVIVDITLTGQVPPWRPETGHILFGDDEQHYFAWLPAVPQGAVQAELTIDGSTHTMAGVGYHDHNWGNATMMQLMHHWYWARARVGDYTVIASYITAEKKYGYAEVPIFMLAKDGKILADDGRLAQFSKFDEHFDPVTGKPVANTVVYDYDGTASGGERYRVTFRREKTIVQDRMINMIKGLGRILAQLVGFDGAYLRFTGQVDIETAAGHADPATISAPGL</sequence>
<evidence type="ECO:0000259" key="1">
    <source>
        <dbReference type="Pfam" id="PF24137"/>
    </source>
</evidence>